<organism evidence="1 2">
    <name type="scientific">Punica granatum</name>
    <name type="common">Pomegranate</name>
    <dbReference type="NCBI Taxonomy" id="22663"/>
    <lineage>
        <taxon>Eukaryota</taxon>
        <taxon>Viridiplantae</taxon>
        <taxon>Streptophyta</taxon>
        <taxon>Embryophyta</taxon>
        <taxon>Tracheophyta</taxon>
        <taxon>Spermatophyta</taxon>
        <taxon>Magnoliopsida</taxon>
        <taxon>eudicotyledons</taxon>
        <taxon>Gunneridae</taxon>
        <taxon>Pentapetalae</taxon>
        <taxon>rosids</taxon>
        <taxon>malvids</taxon>
        <taxon>Myrtales</taxon>
        <taxon>Lythraceae</taxon>
        <taxon>Punica</taxon>
    </lineage>
</organism>
<dbReference type="STRING" id="22663.A0A2I0KEV9"/>
<proteinExistence type="predicted"/>
<protein>
    <submittedName>
        <fullName evidence="1">Uncharacterized protein</fullName>
    </submittedName>
</protein>
<comment type="caution">
    <text evidence="1">The sequence shown here is derived from an EMBL/GenBank/DDBJ whole genome shotgun (WGS) entry which is preliminary data.</text>
</comment>
<sequence>MAYVEGNLDWMWETCLDITRELDRSDGYSGNQPVLLQIVVSGDSISRVSVARPREGGHSQAALHRLRTCVPRRDKIRVRTRIVSSPSLLARAFCKSYRAYSPMHSLTFALQVRRACSLVLLANLSNLLARAQSLLRIVSLPSLLARVPSLLHFSSSSSLLASASCTSARTARPCTLSFMLRKFTEPARSCFLPICQACSPVHTLFYASQFRGASSLVLLANMLGLLARAHSLLRFASSLSFLARASCKSAGQLDRADSLLCFACSASLLARASCQFVGPARPCTLSFTLRNFAEPARYSPSLLARAFYKSAGLDRPCTLSLSLCNFAEPARSCFMQICRDYLPVHTLLCFLSLLALASCKFAGTAPPCTLSFMLRKFAEPSHLCLLHICRACSTVHSLLRFAISPSLPDRASCKSVEPARPCTLSFVLRKLAEPVRSYIFQIYRAATPCSLFYASLANSPSLLARGSCKSVATARPCTISFTHRKFAKPTPTCTLSFMLRKFTEPSHSSFLHICRACSTVHTLFYASQVCQACSLVFLANLPSLLARAHSLLSFASWPSLFGRPSRKTARLLPRALSFTHLKIAELPRSCFLQILPGLLAHALSLFRFAISLNLLARASCKSTRTARSCTLSLMLRKFAEPSHSCFLHICQACSTMHTLIYALTFRRACSIVLLANLSNLLARAHSLLSFTSWPSLFGCASRKSAGLLPRALSFTHRKFAEPSHSCFLHICQACSTMHTLIYALTFRRACSIVLLANLSNLLARAHSLLCFASSPSFLARAFCKSAGPGRPCTLPLSLCNFAEASHSCFLHICQACSTMHTLIYALTFRRACSIVLLANLSNLLARAHSLLCFASSPSFLARAFCKSAGPGRPCTLPLSLCNFAEPARSCFMQIRRDCPP</sequence>
<accession>A0A2I0KEV9</accession>
<gene>
    <name evidence="1" type="ORF">CRG98_013248</name>
</gene>
<dbReference type="EMBL" id="PGOL01000677">
    <property type="protein sequence ID" value="PKI66346.1"/>
    <property type="molecule type" value="Genomic_DNA"/>
</dbReference>
<dbReference type="AlphaFoldDB" id="A0A2I0KEV9"/>
<dbReference type="Proteomes" id="UP000233551">
    <property type="component" value="Unassembled WGS sequence"/>
</dbReference>
<feature type="non-terminal residue" evidence="1">
    <location>
        <position position="900"/>
    </location>
</feature>
<reference evidence="1 2" key="1">
    <citation type="submission" date="2017-11" db="EMBL/GenBank/DDBJ databases">
        <title>De-novo sequencing of pomegranate (Punica granatum L.) genome.</title>
        <authorList>
            <person name="Akparov Z."/>
            <person name="Amiraslanov A."/>
            <person name="Hajiyeva S."/>
            <person name="Abbasov M."/>
            <person name="Kaur K."/>
            <person name="Hamwieh A."/>
            <person name="Solovyev V."/>
            <person name="Salamov A."/>
            <person name="Braich B."/>
            <person name="Kosarev P."/>
            <person name="Mahmoud A."/>
            <person name="Hajiyev E."/>
            <person name="Babayeva S."/>
            <person name="Izzatullayeva V."/>
            <person name="Mammadov A."/>
            <person name="Mammadov A."/>
            <person name="Sharifova S."/>
            <person name="Ojaghi J."/>
            <person name="Eynullazada K."/>
            <person name="Bayramov B."/>
            <person name="Abdulazimova A."/>
            <person name="Shahmuradov I."/>
        </authorList>
    </citation>
    <scope>NUCLEOTIDE SEQUENCE [LARGE SCALE GENOMIC DNA]</scope>
    <source>
        <strain evidence="2">cv. AG2017</strain>
        <tissue evidence="1">Leaf</tissue>
    </source>
</reference>
<evidence type="ECO:0000313" key="2">
    <source>
        <dbReference type="Proteomes" id="UP000233551"/>
    </source>
</evidence>
<evidence type="ECO:0000313" key="1">
    <source>
        <dbReference type="EMBL" id="PKI66346.1"/>
    </source>
</evidence>
<keyword evidence="2" id="KW-1185">Reference proteome</keyword>
<name>A0A2I0KEV9_PUNGR</name>